<dbReference type="GO" id="GO:0006189">
    <property type="term" value="P:'de novo' IMP biosynthetic process"/>
    <property type="evidence" value="ECO:0007669"/>
    <property type="project" value="UniProtKB-UniRule"/>
</dbReference>
<dbReference type="Pfam" id="PF00551">
    <property type="entry name" value="Formyl_trans_N"/>
    <property type="match status" value="1"/>
</dbReference>
<protein>
    <recommendedName>
        <fullName evidence="3 4">Formyltetrahydrofolate deformylase</fullName>
        <ecNumber evidence="3 4">3.5.1.10</ecNumber>
    </recommendedName>
    <alternativeName>
        <fullName evidence="3">Formyl-FH(4) hydrolase</fullName>
    </alternativeName>
</protein>
<dbReference type="SUPFAM" id="SSF55021">
    <property type="entry name" value="ACT-like"/>
    <property type="match status" value="1"/>
</dbReference>
<keyword evidence="3" id="KW-0658">Purine biosynthesis</keyword>
<proteinExistence type="inferred from homology"/>
<dbReference type="PIRSF" id="PIRSF036480">
    <property type="entry name" value="FormyFH4_hydr"/>
    <property type="match status" value="1"/>
</dbReference>
<dbReference type="InterPro" id="IPR002376">
    <property type="entry name" value="Formyl_transf_N"/>
</dbReference>
<dbReference type="InterPro" id="IPR004810">
    <property type="entry name" value="PurU"/>
</dbReference>
<comment type="pathway">
    <text evidence="3">Purine metabolism; IMP biosynthesis via de novo pathway; formate from 10-formyl-5,6,7,8-tetrahydrofolate: step 1/1.</text>
</comment>
<dbReference type="SUPFAM" id="SSF53328">
    <property type="entry name" value="Formyltransferase"/>
    <property type="match status" value="1"/>
</dbReference>
<dbReference type="Gene3D" id="3.30.70.260">
    <property type="match status" value="1"/>
</dbReference>
<feature type="domain" description="ACT" evidence="5">
    <location>
        <begin position="7"/>
        <end position="84"/>
    </location>
</feature>
<evidence type="ECO:0000256" key="1">
    <source>
        <dbReference type="ARBA" id="ARBA00022563"/>
    </source>
</evidence>
<keyword evidence="2 3" id="KW-0378">Hydrolase</keyword>
<dbReference type="NCBIfam" id="NF004684">
    <property type="entry name" value="PRK06027.1"/>
    <property type="match status" value="1"/>
</dbReference>
<evidence type="ECO:0000256" key="3">
    <source>
        <dbReference type="HAMAP-Rule" id="MF_01927"/>
    </source>
</evidence>
<gene>
    <name evidence="3" type="primary">purU</name>
    <name evidence="6" type="ORF">FM101_10690</name>
</gene>
<evidence type="ECO:0000256" key="2">
    <source>
        <dbReference type="ARBA" id="ARBA00022801"/>
    </source>
</evidence>
<dbReference type="PROSITE" id="PS51671">
    <property type="entry name" value="ACT"/>
    <property type="match status" value="1"/>
</dbReference>
<dbReference type="InterPro" id="IPR002912">
    <property type="entry name" value="ACT_dom"/>
</dbReference>
<dbReference type="GO" id="GO:0006730">
    <property type="term" value="P:one-carbon metabolic process"/>
    <property type="evidence" value="ECO:0007669"/>
    <property type="project" value="UniProtKB-KW"/>
</dbReference>
<dbReference type="CDD" id="cd08648">
    <property type="entry name" value="FMT_core_Formyl-FH4-Hydrolase_C"/>
    <property type="match status" value="1"/>
</dbReference>
<feature type="active site" evidence="3">
    <location>
        <position position="226"/>
    </location>
</feature>
<dbReference type="UniPathway" id="UPA00074">
    <property type="reaction ID" value="UER00170"/>
</dbReference>
<dbReference type="Pfam" id="PF01842">
    <property type="entry name" value="ACT"/>
    <property type="match status" value="1"/>
</dbReference>
<evidence type="ECO:0000256" key="4">
    <source>
        <dbReference type="NCBIfam" id="TIGR00655"/>
    </source>
</evidence>
<keyword evidence="1 3" id="KW-0554">One-carbon metabolism</keyword>
<name>A0A1R4GI74_9MICC</name>
<dbReference type="PANTHER" id="PTHR42706">
    <property type="entry name" value="FORMYLTETRAHYDROFOLATE DEFORMYLASE"/>
    <property type="match status" value="1"/>
</dbReference>
<dbReference type="InterPro" id="IPR036477">
    <property type="entry name" value="Formyl_transf_N_sf"/>
</dbReference>
<dbReference type="HAMAP" id="MF_01927">
    <property type="entry name" value="PurU"/>
    <property type="match status" value="1"/>
</dbReference>
<accession>A0A1R4GI74</accession>
<dbReference type="PANTHER" id="PTHR42706:SF1">
    <property type="entry name" value="FORMYLTETRAHYDROFOLATE DEFORMYLASE 2, MITOCHONDRIAL"/>
    <property type="match status" value="1"/>
</dbReference>
<dbReference type="NCBIfam" id="TIGR00655">
    <property type="entry name" value="PurU"/>
    <property type="match status" value="1"/>
</dbReference>
<dbReference type="EC" id="3.5.1.10" evidence="3 4"/>
<dbReference type="Gene3D" id="3.40.50.170">
    <property type="entry name" value="Formyl transferase, N-terminal domain"/>
    <property type="match status" value="1"/>
</dbReference>
<dbReference type="Proteomes" id="UP000195913">
    <property type="component" value="Unassembled WGS sequence"/>
</dbReference>
<comment type="similarity">
    <text evidence="3">Belongs to the PurU family.</text>
</comment>
<dbReference type="EMBL" id="FUHW01000038">
    <property type="protein sequence ID" value="SJM67921.1"/>
    <property type="molecule type" value="Genomic_DNA"/>
</dbReference>
<dbReference type="PRINTS" id="PR01575">
    <property type="entry name" value="FFH4HYDRLASE"/>
</dbReference>
<comment type="catalytic activity">
    <reaction evidence="3">
        <text>(6R)-10-formyltetrahydrofolate + H2O = (6S)-5,6,7,8-tetrahydrofolate + formate + H(+)</text>
        <dbReference type="Rhea" id="RHEA:19833"/>
        <dbReference type="ChEBI" id="CHEBI:15377"/>
        <dbReference type="ChEBI" id="CHEBI:15378"/>
        <dbReference type="ChEBI" id="CHEBI:15740"/>
        <dbReference type="ChEBI" id="CHEBI:57453"/>
        <dbReference type="ChEBI" id="CHEBI:195366"/>
        <dbReference type="EC" id="3.5.1.10"/>
    </reaction>
</comment>
<dbReference type="RefSeq" id="WP_086999422.1">
    <property type="nucleotide sequence ID" value="NZ_FUHW01000038.1"/>
</dbReference>
<keyword evidence="7" id="KW-1185">Reference proteome</keyword>
<organism evidence="6 7">
    <name type="scientific">Arthrobacter rhombi</name>
    <dbReference type="NCBI Taxonomy" id="71253"/>
    <lineage>
        <taxon>Bacteria</taxon>
        <taxon>Bacillati</taxon>
        <taxon>Actinomycetota</taxon>
        <taxon>Actinomycetes</taxon>
        <taxon>Micrococcales</taxon>
        <taxon>Micrococcaceae</taxon>
        <taxon>Arthrobacter</taxon>
    </lineage>
</organism>
<dbReference type="GO" id="GO:0008864">
    <property type="term" value="F:formyltetrahydrofolate deformylase activity"/>
    <property type="evidence" value="ECO:0007669"/>
    <property type="project" value="UniProtKB-UniRule"/>
</dbReference>
<evidence type="ECO:0000259" key="5">
    <source>
        <dbReference type="PROSITE" id="PS51671"/>
    </source>
</evidence>
<evidence type="ECO:0000313" key="6">
    <source>
        <dbReference type="EMBL" id="SJM67921.1"/>
    </source>
</evidence>
<dbReference type="InterPro" id="IPR041729">
    <property type="entry name" value="Formyl-FH4-Hydrolase_C"/>
</dbReference>
<dbReference type="InterPro" id="IPR045865">
    <property type="entry name" value="ACT-like_dom_sf"/>
</dbReference>
<dbReference type="CDD" id="cd04875">
    <property type="entry name" value="ACT_F4HF-DF"/>
    <property type="match status" value="1"/>
</dbReference>
<dbReference type="InterPro" id="IPR044074">
    <property type="entry name" value="PurU_ACT"/>
</dbReference>
<reference evidence="6 7" key="1">
    <citation type="submission" date="2017-02" db="EMBL/GenBank/DDBJ databases">
        <authorList>
            <person name="Peterson S.W."/>
        </authorList>
    </citation>
    <scope>NUCLEOTIDE SEQUENCE [LARGE SCALE GENOMIC DNA]</scope>
    <source>
        <strain evidence="6 7">B Ar 00.02</strain>
    </source>
</reference>
<dbReference type="AlphaFoldDB" id="A0A1R4GI74"/>
<evidence type="ECO:0000313" key="7">
    <source>
        <dbReference type="Proteomes" id="UP000195913"/>
    </source>
</evidence>
<comment type="function">
    <text evidence="3">Catalyzes the hydrolysis of 10-formyltetrahydrofolate (formyl-FH4) to formate and tetrahydrofolate (FH4).</text>
</comment>
<sequence>MTSQQYIVTLSCADQPGIVHAVSGALLEAGCNITESQQFESPESGSFFMRVAVSTGAGLDEVKAPLAAVASRFAMELSVHPEAQPLRTLIMCSTAGHALNDLLYQQRAGSLPIEVPLIVSNHRELAPMAEFYGVGFLHLPVTPGTKAEAEARLLELVAEHDIELVVLARYMQILSDDLCRGLAGRAINIHHSFLPSFKGARPYHQAHARGVKMIGATAHFVTADLDEGPIIEQQVIRVNHSQTPGQFVAMGRNVEGSTLTQAVQWAAQRRILLDGRRTVVFN</sequence>